<feature type="transmembrane region" description="Helical" evidence="1">
    <location>
        <begin position="178"/>
        <end position="201"/>
    </location>
</feature>
<evidence type="ECO:0008006" key="4">
    <source>
        <dbReference type="Google" id="ProtNLM"/>
    </source>
</evidence>
<keyword evidence="1" id="KW-0472">Membrane</keyword>
<organism evidence="2 3">
    <name type="scientific">Lentinula detonsa</name>
    <dbReference type="NCBI Taxonomy" id="2804962"/>
    <lineage>
        <taxon>Eukaryota</taxon>
        <taxon>Fungi</taxon>
        <taxon>Dikarya</taxon>
        <taxon>Basidiomycota</taxon>
        <taxon>Agaricomycotina</taxon>
        <taxon>Agaricomycetes</taxon>
        <taxon>Agaricomycetidae</taxon>
        <taxon>Agaricales</taxon>
        <taxon>Marasmiineae</taxon>
        <taxon>Omphalotaceae</taxon>
        <taxon>Lentinula</taxon>
    </lineage>
</organism>
<proteinExistence type="predicted"/>
<sequence>MLIVYRRKRKTYKTQLGAMLLLALASTASVIIQCVNQGRALLALWGSEAALCYDLGGAASISKIVQDNMKTALIYDYAVLGIYIFSNVLADALLLYRCYIIWEKDLRVVFLPLLGYLCNIVFGILGLTYNTKLVFEFWILAVVENVVLAALITGKIWYIKREAGGALGPAVKINYNTIAAIILESGFVYSAIVLATAITAMMPRNAIYASSLLAAATQAVGIAPSLIIIRVALGVDTRDVFSSIAVLSNNHTLAISSRRRTEQDLSDLENNILDSEVALLGTEMRENSDLGEEGSDETRLRVRVRNQLPSQTDDEGKYIAIANHAGDEENSDSNTQRTISNSAYDYEDTPIPELTPNAQQVEFARLDSAVLGWDGVLKNLPNHDDRE</sequence>
<reference evidence="2" key="1">
    <citation type="submission" date="2022-08" db="EMBL/GenBank/DDBJ databases">
        <authorList>
            <consortium name="DOE Joint Genome Institute"/>
            <person name="Min B."/>
            <person name="Riley R."/>
            <person name="Sierra-Patev S."/>
            <person name="Naranjo-Ortiz M."/>
            <person name="Looney B."/>
            <person name="Konkel Z."/>
            <person name="Slot J.C."/>
            <person name="Sakamoto Y."/>
            <person name="Steenwyk J.L."/>
            <person name="Rokas A."/>
            <person name="Carro J."/>
            <person name="Camarero S."/>
            <person name="Ferreira P."/>
            <person name="Molpeceres G."/>
            <person name="Ruiz-Duenas F.J."/>
            <person name="Serrano A."/>
            <person name="Henrissat B."/>
            <person name="Drula E."/>
            <person name="Hughes K.W."/>
            <person name="Mata J.L."/>
            <person name="Ishikawa N.K."/>
            <person name="Vargas-Isla R."/>
            <person name="Ushijima S."/>
            <person name="Smith C.A."/>
            <person name="Ahrendt S."/>
            <person name="Andreopoulos W."/>
            <person name="He G."/>
            <person name="Labutti K."/>
            <person name="Lipzen A."/>
            <person name="Ng V."/>
            <person name="Sandor L."/>
            <person name="Barry K."/>
            <person name="Martinez A.T."/>
            <person name="Xiao Y."/>
            <person name="Gibbons J.G."/>
            <person name="Terashima K."/>
            <person name="Hibbett D.S."/>
            <person name="Grigoriev I.V."/>
        </authorList>
    </citation>
    <scope>NUCLEOTIDE SEQUENCE</scope>
    <source>
        <strain evidence="2">TFB7829</strain>
    </source>
</reference>
<name>A0AA38UTU8_9AGAR</name>
<keyword evidence="1" id="KW-0812">Transmembrane</keyword>
<feature type="transmembrane region" description="Helical" evidence="1">
    <location>
        <begin position="108"/>
        <end position="129"/>
    </location>
</feature>
<gene>
    <name evidence="2" type="ORF">F5890DRAFT_1519627</name>
</gene>
<keyword evidence="1" id="KW-1133">Transmembrane helix</keyword>
<evidence type="ECO:0000256" key="1">
    <source>
        <dbReference type="SAM" id="Phobius"/>
    </source>
</evidence>
<protein>
    <recommendedName>
        <fullName evidence="4">Transmembrane protein</fullName>
    </recommendedName>
</protein>
<evidence type="ECO:0000313" key="3">
    <source>
        <dbReference type="Proteomes" id="UP001163850"/>
    </source>
</evidence>
<feature type="transmembrane region" description="Helical" evidence="1">
    <location>
        <begin position="73"/>
        <end position="96"/>
    </location>
</feature>
<feature type="transmembrane region" description="Helical" evidence="1">
    <location>
        <begin position="207"/>
        <end position="233"/>
    </location>
</feature>
<dbReference type="EMBL" id="MU802002">
    <property type="protein sequence ID" value="KAJ3984027.1"/>
    <property type="molecule type" value="Genomic_DNA"/>
</dbReference>
<feature type="transmembrane region" description="Helical" evidence="1">
    <location>
        <begin position="135"/>
        <end position="158"/>
    </location>
</feature>
<evidence type="ECO:0000313" key="2">
    <source>
        <dbReference type="EMBL" id="KAJ3984027.1"/>
    </source>
</evidence>
<dbReference type="Proteomes" id="UP001163850">
    <property type="component" value="Unassembled WGS sequence"/>
</dbReference>
<comment type="caution">
    <text evidence="2">The sequence shown here is derived from an EMBL/GenBank/DDBJ whole genome shotgun (WGS) entry which is preliminary data.</text>
</comment>
<dbReference type="AlphaFoldDB" id="A0AA38UTU8"/>
<accession>A0AA38UTU8</accession>